<accession>A0A8X7CHW8</accession>
<dbReference type="AlphaFoldDB" id="A0A8X7CHW8"/>
<comment type="caution">
    <text evidence="1">The sequence shown here is derived from an EMBL/GenBank/DDBJ whole genome shotgun (WGS) entry which is preliminary data.</text>
</comment>
<gene>
    <name evidence="1" type="ORF">TNIN_103501</name>
</gene>
<evidence type="ECO:0000313" key="1">
    <source>
        <dbReference type="EMBL" id="GFY73324.1"/>
    </source>
</evidence>
<dbReference type="Proteomes" id="UP000886998">
    <property type="component" value="Unassembled WGS sequence"/>
</dbReference>
<sequence>MTLVSHRMREVRMDWRVKITQAVGGSNRFQLWAPSFNFERRVRSSRVAVNSHRLTPCFPVKSAHCYRPYVDRHSPNFQYVSQRQVSFFFHVTCSTVFIFNNALGLKTPPSAVVARATEKTHVSPASRDVRAQQQMELVDHLSFRKSLFPFYQRITESLRFSSGIRETFLFARRFPC</sequence>
<organism evidence="1 2">
    <name type="scientific">Trichonephila inaurata madagascariensis</name>
    <dbReference type="NCBI Taxonomy" id="2747483"/>
    <lineage>
        <taxon>Eukaryota</taxon>
        <taxon>Metazoa</taxon>
        <taxon>Ecdysozoa</taxon>
        <taxon>Arthropoda</taxon>
        <taxon>Chelicerata</taxon>
        <taxon>Arachnida</taxon>
        <taxon>Araneae</taxon>
        <taxon>Araneomorphae</taxon>
        <taxon>Entelegynae</taxon>
        <taxon>Araneoidea</taxon>
        <taxon>Nephilidae</taxon>
        <taxon>Trichonephila</taxon>
        <taxon>Trichonephila inaurata</taxon>
    </lineage>
</organism>
<name>A0A8X7CHW8_9ARAC</name>
<keyword evidence="2" id="KW-1185">Reference proteome</keyword>
<proteinExistence type="predicted"/>
<reference evidence="1" key="1">
    <citation type="submission" date="2020-08" db="EMBL/GenBank/DDBJ databases">
        <title>Multicomponent nature underlies the extraordinary mechanical properties of spider dragline silk.</title>
        <authorList>
            <person name="Kono N."/>
            <person name="Nakamura H."/>
            <person name="Mori M."/>
            <person name="Yoshida Y."/>
            <person name="Ohtoshi R."/>
            <person name="Malay A.D."/>
            <person name="Moran D.A.P."/>
            <person name="Tomita M."/>
            <person name="Numata K."/>
            <person name="Arakawa K."/>
        </authorList>
    </citation>
    <scope>NUCLEOTIDE SEQUENCE</scope>
</reference>
<evidence type="ECO:0000313" key="2">
    <source>
        <dbReference type="Proteomes" id="UP000886998"/>
    </source>
</evidence>
<dbReference type="EMBL" id="BMAV01019989">
    <property type="protein sequence ID" value="GFY73324.1"/>
    <property type="molecule type" value="Genomic_DNA"/>
</dbReference>
<protein>
    <submittedName>
        <fullName evidence="1">Uncharacterized protein</fullName>
    </submittedName>
</protein>
<dbReference type="OrthoDB" id="10587877at2759"/>